<feature type="compositionally biased region" description="Basic residues" evidence="1">
    <location>
        <begin position="1"/>
        <end position="15"/>
    </location>
</feature>
<protein>
    <submittedName>
        <fullName evidence="2">Uncharacterized protein</fullName>
    </submittedName>
</protein>
<accession>A0A368GD31</accession>
<name>A0A368GD31_ANCCA</name>
<dbReference type="OrthoDB" id="5869162at2759"/>
<dbReference type="Proteomes" id="UP000252519">
    <property type="component" value="Unassembled WGS sequence"/>
</dbReference>
<evidence type="ECO:0000313" key="3">
    <source>
        <dbReference type="Proteomes" id="UP000252519"/>
    </source>
</evidence>
<dbReference type="EMBL" id="JOJR01000200">
    <property type="protein sequence ID" value="RCN42313.1"/>
    <property type="molecule type" value="Genomic_DNA"/>
</dbReference>
<feature type="region of interest" description="Disordered" evidence="1">
    <location>
        <begin position="70"/>
        <end position="122"/>
    </location>
</feature>
<sequence length="609" mass="68095">MGRRQPGRKTRKKRRESMEPGHMMDDAMDAAKLARSMEVSTVCCANVTSFASDSIVTSLVGFLYGPRTSTTQKKTTGRVAQGTPRLPSLPPDVDVLGMPSGTSSSEEYSFSDSSTTAGEVASEDENENVMDPPAMEHVFTTTFEQKLLYFGNFANYFGVSQKMLTFLDDLCTIVSGGCHSSGSGIENPVRPNTSDFEQYRLDIEYHDQFRQFKIIVVLTMSVDSVRLKRVMRLKAELAALERDGILVRDSSNKHWHCSPVIKNAVVDFSALKISYDSPRWQSDQGCHLCLFSTNALAGGDVEMFFLNNQVKELKVDRRIVTAVCRALESTRTYTYASRIVLGVDDFAQMTGSEKDEVKTHVRPLSFGRSGGQLRRPLRVGMYLGLLASCSDADRRFVIKKELEFLLQEEVSTRPVPQMVRLRDKILNIENERSRFPVEVQLVDGCAVPANSTIEYSSLRPEHQNALNSFNNSEFAFCTRMICHDRIYSSQYWSRGSHTRQDCVYLCADDDASPIFGIVSVLAYNMRSHESFVLVDQLLTCDPFATLATALRSSTCAAADRDMNTLSLVRNANQYFLNFTGSTAKVCRAYHIVSPAMIISMNETSYVSCC</sequence>
<feature type="compositionally biased region" description="Low complexity" evidence="1">
    <location>
        <begin position="100"/>
        <end position="116"/>
    </location>
</feature>
<gene>
    <name evidence="2" type="ORF">ANCCAN_11716</name>
</gene>
<reference evidence="2 3" key="1">
    <citation type="submission" date="2014-10" db="EMBL/GenBank/DDBJ databases">
        <title>Draft genome of the hookworm Ancylostoma caninum.</title>
        <authorList>
            <person name="Mitreva M."/>
        </authorList>
    </citation>
    <scope>NUCLEOTIDE SEQUENCE [LARGE SCALE GENOMIC DNA]</scope>
    <source>
        <strain evidence="2 3">Baltimore</strain>
    </source>
</reference>
<evidence type="ECO:0000313" key="2">
    <source>
        <dbReference type="EMBL" id="RCN42313.1"/>
    </source>
</evidence>
<feature type="region of interest" description="Disordered" evidence="1">
    <location>
        <begin position="1"/>
        <end position="24"/>
    </location>
</feature>
<comment type="caution">
    <text evidence="2">The sequence shown here is derived from an EMBL/GenBank/DDBJ whole genome shotgun (WGS) entry which is preliminary data.</text>
</comment>
<dbReference type="AlphaFoldDB" id="A0A368GD31"/>
<organism evidence="2 3">
    <name type="scientific">Ancylostoma caninum</name>
    <name type="common">Dog hookworm</name>
    <dbReference type="NCBI Taxonomy" id="29170"/>
    <lineage>
        <taxon>Eukaryota</taxon>
        <taxon>Metazoa</taxon>
        <taxon>Ecdysozoa</taxon>
        <taxon>Nematoda</taxon>
        <taxon>Chromadorea</taxon>
        <taxon>Rhabditida</taxon>
        <taxon>Rhabditina</taxon>
        <taxon>Rhabditomorpha</taxon>
        <taxon>Strongyloidea</taxon>
        <taxon>Ancylostomatidae</taxon>
        <taxon>Ancylostomatinae</taxon>
        <taxon>Ancylostoma</taxon>
    </lineage>
</organism>
<proteinExistence type="predicted"/>
<evidence type="ECO:0000256" key="1">
    <source>
        <dbReference type="SAM" id="MobiDB-lite"/>
    </source>
</evidence>
<keyword evidence="3" id="KW-1185">Reference proteome</keyword>